<dbReference type="RefSeq" id="WP_264068038.1">
    <property type="nucleotide sequence ID" value="NZ_JACKTY010000029.1"/>
</dbReference>
<dbReference type="Pfam" id="PF11814">
    <property type="entry name" value="DUF3335"/>
    <property type="match status" value="1"/>
</dbReference>
<accession>A0ABT3CCZ2</accession>
<comment type="caution">
    <text evidence="1">The sequence shown here is derived from an EMBL/GenBank/DDBJ whole genome shotgun (WGS) entry which is preliminary data.</text>
</comment>
<reference evidence="1 2" key="1">
    <citation type="journal article" date="2022" name="BMC Genomics">
        <title>Comparative genome analysis of mycobacteria focusing on tRNA and non-coding RNA.</title>
        <authorList>
            <person name="Behra P.R.K."/>
            <person name="Pettersson B.M.F."/>
            <person name="Ramesh M."/>
            <person name="Das S."/>
            <person name="Dasgupta S."/>
            <person name="Kirsebom L.A."/>
        </authorList>
    </citation>
    <scope>NUCLEOTIDE SEQUENCE [LARGE SCALE GENOMIC DNA]</scope>
    <source>
        <strain evidence="1 2">DSM 44078</strain>
    </source>
</reference>
<gene>
    <name evidence="1" type="ORF">H7J73_13860</name>
</gene>
<name>A0ABT3CCZ2_9MYCO</name>
<keyword evidence="2" id="KW-1185">Reference proteome</keyword>
<sequence length="359" mass="38705">MTQLQQSITVGADAIGQLLGAGLGETLGPERVSRWEVNREPYRPCVVTLSHDDATVAAALVTGRPATAACKIVDLWCDDDGVAGAALLDAVVELARTQAAVVAKWEVPAGAELPPFALTRGFVPMRPPTSARGSESVRGYALWLESVPHPEARYYAQTTDFTCGAVAALLAAELAGRPGFAGDHTDRRLEIDFWRGASNFPACEPIGLAVALQRHVGAERVVEVTLNSDNPVLVEDFVGFEREFRLELQSDSMRHAAELQIPLREDRIEVAEIAARIAGGEVALLLITQIPMHGQNEPHWITAHASDGHSVVIVQDPWIDTPAGETWVDSHDLPVRLADLGSMCSWGADGYRGVVFLTR</sequence>
<proteinExistence type="predicted"/>
<evidence type="ECO:0000313" key="2">
    <source>
        <dbReference type="Proteomes" id="UP001526201"/>
    </source>
</evidence>
<evidence type="ECO:0000313" key="1">
    <source>
        <dbReference type="EMBL" id="MCV7227116.1"/>
    </source>
</evidence>
<protein>
    <submittedName>
        <fullName evidence="1">Peptidase C39 family protein</fullName>
    </submittedName>
</protein>
<organism evidence="1 2">
    <name type="scientific">Mycolicibacterium komossense</name>
    <dbReference type="NCBI Taxonomy" id="1779"/>
    <lineage>
        <taxon>Bacteria</taxon>
        <taxon>Bacillati</taxon>
        <taxon>Actinomycetota</taxon>
        <taxon>Actinomycetes</taxon>
        <taxon>Mycobacteriales</taxon>
        <taxon>Mycobacteriaceae</taxon>
        <taxon>Mycolicibacterium</taxon>
    </lineage>
</organism>
<dbReference type="InterPro" id="IPR021770">
    <property type="entry name" value="DUF3335"/>
</dbReference>
<dbReference type="EMBL" id="JACKTY010000029">
    <property type="protein sequence ID" value="MCV7227116.1"/>
    <property type="molecule type" value="Genomic_DNA"/>
</dbReference>
<dbReference type="Proteomes" id="UP001526201">
    <property type="component" value="Unassembled WGS sequence"/>
</dbReference>